<dbReference type="InterPro" id="IPR018247">
    <property type="entry name" value="EF_Hand_1_Ca_BS"/>
</dbReference>
<dbReference type="PANTHER" id="PTHR23055">
    <property type="entry name" value="CALCIUM BINDING PROTEINS"/>
    <property type="match status" value="1"/>
</dbReference>
<dbReference type="CDD" id="cd00051">
    <property type="entry name" value="EFh"/>
    <property type="match status" value="4"/>
</dbReference>
<keyword evidence="4" id="KW-0677">Repeat</keyword>
<dbReference type="PRINTS" id="PR00450">
    <property type="entry name" value="RECOVERIN"/>
</dbReference>
<evidence type="ECO:0000256" key="1">
    <source>
        <dbReference type="ARBA" id="ARBA00006049"/>
    </source>
</evidence>
<dbReference type="GO" id="GO:0005509">
    <property type="term" value="F:calcium ion binding"/>
    <property type="evidence" value="ECO:0007669"/>
    <property type="project" value="InterPro"/>
</dbReference>
<feature type="domain" description="EF-hand" evidence="8">
    <location>
        <begin position="95"/>
        <end position="130"/>
    </location>
</feature>
<keyword evidence="6" id="KW-0449">Lipoprotein</keyword>
<evidence type="ECO:0000256" key="3">
    <source>
        <dbReference type="ARBA" id="ARBA00022723"/>
    </source>
</evidence>
<comment type="caution">
    <text evidence="9">The sequence shown here is derived from an EMBL/GenBank/DDBJ whole genome shotgun (WGS) entry which is preliminary data.</text>
</comment>
<dbReference type="InterPro" id="IPR011992">
    <property type="entry name" value="EF-hand-dom_pair"/>
</dbReference>
<dbReference type="InterPro" id="IPR028846">
    <property type="entry name" value="Recoverin"/>
</dbReference>
<evidence type="ECO:0000256" key="2">
    <source>
        <dbReference type="ARBA" id="ARBA00022707"/>
    </source>
</evidence>
<dbReference type="Pfam" id="PF13833">
    <property type="entry name" value="EF-hand_8"/>
    <property type="match status" value="1"/>
</dbReference>
<evidence type="ECO:0000313" key="10">
    <source>
        <dbReference type="Proteomes" id="UP001162029"/>
    </source>
</evidence>
<dbReference type="SMART" id="SM00054">
    <property type="entry name" value="EFh"/>
    <property type="match status" value="6"/>
</dbReference>
<name>A0AAV0V7P8_9STRA</name>
<evidence type="ECO:0000313" key="9">
    <source>
        <dbReference type="EMBL" id="CAI5744363.1"/>
    </source>
</evidence>
<accession>A0AAV0V7P8</accession>
<proteinExistence type="inferred from homology"/>
<sequence>MQQKTVGDLPLLVLGEQEQQQQQRRKMQGEEVPHWVSLDVVKQMTNLEKYRADEVFEIFANRCAEDGTLSREAFEECFEQLVDEQYKNDETNLARLRLILNRLFVIFEEDHNGTVDFCELSSGLSVLCGGSREEKVRAAFSLFDLNKNGFISLDEMVRYLSSVFKVLYETSPGTNEKLGVRPEELAVITAEQRFLEGNLNEDGKLSFDEFVAWYSKSSGFEAHVAGGDSILSQEQDTNGNTSESRDDGPLSHENDRSGSYRNGSPVSELPRKTVWGAGKDSNTTWISTAPAGFPPAKIYGMMGSNGDRLLSPNSASVLNINSSNMENVRQLLKLDTYEVNDVLEIFAEAAPSGELTFAAFKKCFDQIIRLAGGHGSSEEHHEADVMIRRLFRVFDTDNSNTVDFGELASGLSVLSGSSMDDKVRVAFQLYDINGDGYITREEMISYMTSIFKVMYETTDITKTKMGISPEELARATAEQCFKEADLNGDNKLSFEEFKKWCTSEV</sequence>
<keyword evidence="5" id="KW-0106">Calcium</keyword>
<keyword evidence="3" id="KW-0479">Metal-binding</keyword>
<feature type="domain" description="EF-hand" evidence="8">
    <location>
        <begin position="131"/>
        <end position="166"/>
    </location>
</feature>
<keyword evidence="2" id="KW-0519">Myristate</keyword>
<dbReference type="PROSITE" id="PS50222">
    <property type="entry name" value="EF_HAND_2"/>
    <property type="match status" value="5"/>
</dbReference>
<dbReference type="SUPFAM" id="SSF47473">
    <property type="entry name" value="EF-hand"/>
    <property type="match status" value="2"/>
</dbReference>
<gene>
    <name evidence="9" type="ORF">PDE001_LOCUS9511</name>
</gene>
<feature type="domain" description="EF-hand" evidence="8">
    <location>
        <begin position="418"/>
        <end position="453"/>
    </location>
</feature>
<dbReference type="EMBL" id="CANTFM010002079">
    <property type="protein sequence ID" value="CAI5744363.1"/>
    <property type="molecule type" value="Genomic_DNA"/>
</dbReference>
<dbReference type="Pfam" id="PF13499">
    <property type="entry name" value="EF-hand_7"/>
    <property type="match status" value="2"/>
</dbReference>
<evidence type="ECO:0000259" key="8">
    <source>
        <dbReference type="PROSITE" id="PS50222"/>
    </source>
</evidence>
<feature type="compositionally biased region" description="Polar residues" evidence="7">
    <location>
        <begin position="231"/>
        <end position="242"/>
    </location>
</feature>
<evidence type="ECO:0000256" key="6">
    <source>
        <dbReference type="ARBA" id="ARBA00023288"/>
    </source>
</evidence>
<feature type="region of interest" description="Disordered" evidence="7">
    <location>
        <begin position="231"/>
        <end position="274"/>
    </location>
</feature>
<feature type="compositionally biased region" description="Basic and acidic residues" evidence="7">
    <location>
        <begin position="243"/>
        <end position="258"/>
    </location>
</feature>
<keyword evidence="10" id="KW-1185">Reference proteome</keyword>
<evidence type="ECO:0000256" key="4">
    <source>
        <dbReference type="ARBA" id="ARBA00022737"/>
    </source>
</evidence>
<reference evidence="9" key="1">
    <citation type="submission" date="2022-12" db="EMBL/GenBank/DDBJ databases">
        <authorList>
            <person name="Webb A."/>
        </authorList>
    </citation>
    <scope>NUCLEOTIDE SEQUENCE</scope>
    <source>
        <strain evidence="9">Pd1</strain>
    </source>
</reference>
<organism evidence="9 10">
    <name type="scientific">Peronospora destructor</name>
    <dbReference type="NCBI Taxonomy" id="86335"/>
    <lineage>
        <taxon>Eukaryota</taxon>
        <taxon>Sar</taxon>
        <taxon>Stramenopiles</taxon>
        <taxon>Oomycota</taxon>
        <taxon>Peronosporomycetes</taxon>
        <taxon>Peronosporales</taxon>
        <taxon>Peronosporaceae</taxon>
        <taxon>Peronospora</taxon>
    </lineage>
</organism>
<dbReference type="Proteomes" id="UP001162029">
    <property type="component" value="Unassembled WGS sequence"/>
</dbReference>
<dbReference type="InterPro" id="IPR002048">
    <property type="entry name" value="EF_hand_dom"/>
</dbReference>
<dbReference type="AlphaFoldDB" id="A0AAV0V7P8"/>
<feature type="domain" description="EF-hand" evidence="8">
    <location>
        <begin position="382"/>
        <end position="417"/>
    </location>
</feature>
<evidence type="ECO:0000256" key="5">
    <source>
        <dbReference type="ARBA" id="ARBA00022837"/>
    </source>
</evidence>
<dbReference type="PROSITE" id="PS00018">
    <property type="entry name" value="EF_HAND_1"/>
    <property type="match status" value="4"/>
</dbReference>
<evidence type="ECO:0000256" key="7">
    <source>
        <dbReference type="SAM" id="MobiDB-lite"/>
    </source>
</evidence>
<feature type="domain" description="EF-hand" evidence="8">
    <location>
        <begin position="472"/>
        <end position="505"/>
    </location>
</feature>
<comment type="similarity">
    <text evidence="1">Belongs to the recoverin family.</text>
</comment>
<protein>
    <recommendedName>
        <fullName evidence="8">EF-hand domain-containing protein</fullName>
    </recommendedName>
</protein>
<dbReference type="Gene3D" id="1.10.238.10">
    <property type="entry name" value="EF-hand"/>
    <property type="match status" value="2"/>
</dbReference>
<dbReference type="PANTHER" id="PTHR23055:SF178">
    <property type="entry name" value="NEUROCALCIN HOMOLOG"/>
    <property type="match status" value="1"/>
</dbReference>